<dbReference type="Proteomes" id="UP000254869">
    <property type="component" value="Unassembled WGS sequence"/>
</dbReference>
<evidence type="ECO:0000313" key="2">
    <source>
        <dbReference type="Proteomes" id="UP000254869"/>
    </source>
</evidence>
<dbReference type="InterPro" id="IPR036614">
    <property type="entry name" value="RusA-like_sf"/>
</dbReference>
<dbReference type="STRING" id="1210086.GCA_001613105_04088"/>
<dbReference type="SUPFAM" id="SSF103084">
    <property type="entry name" value="Holliday junction resolvase RusA"/>
    <property type="match status" value="1"/>
</dbReference>
<keyword evidence="2" id="KW-1185">Reference proteome</keyword>
<dbReference type="AlphaFoldDB" id="A0A370I8K8"/>
<organism evidence="1 2">
    <name type="scientific">Nocardia pseudobrasiliensis</name>
    <dbReference type="NCBI Taxonomy" id="45979"/>
    <lineage>
        <taxon>Bacteria</taxon>
        <taxon>Bacillati</taxon>
        <taxon>Actinomycetota</taxon>
        <taxon>Actinomycetes</taxon>
        <taxon>Mycobacteriales</taxon>
        <taxon>Nocardiaceae</taxon>
        <taxon>Nocardia</taxon>
    </lineage>
</organism>
<name>A0A370I8K8_9NOCA</name>
<dbReference type="GO" id="GO:0004519">
    <property type="term" value="F:endonuclease activity"/>
    <property type="evidence" value="ECO:0007669"/>
    <property type="project" value="UniProtKB-KW"/>
</dbReference>
<gene>
    <name evidence="1" type="ORF">DFR76_10539</name>
</gene>
<keyword evidence="1" id="KW-0378">Hydrolase</keyword>
<dbReference type="EMBL" id="QQBC01000005">
    <property type="protein sequence ID" value="RDI65724.1"/>
    <property type="molecule type" value="Genomic_DNA"/>
</dbReference>
<keyword evidence="1" id="KW-0255">Endonuclease</keyword>
<dbReference type="RefSeq" id="WP_067999925.1">
    <property type="nucleotide sequence ID" value="NZ_QQBC01000005.1"/>
</dbReference>
<evidence type="ECO:0000313" key="1">
    <source>
        <dbReference type="EMBL" id="RDI65724.1"/>
    </source>
</evidence>
<dbReference type="GO" id="GO:0006310">
    <property type="term" value="P:DNA recombination"/>
    <property type="evidence" value="ECO:0007669"/>
    <property type="project" value="InterPro"/>
</dbReference>
<dbReference type="GO" id="GO:0000287">
    <property type="term" value="F:magnesium ion binding"/>
    <property type="evidence" value="ECO:0007669"/>
    <property type="project" value="InterPro"/>
</dbReference>
<dbReference type="Gene3D" id="3.30.1330.70">
    <property type="entry name" value="Holliday junction resolvase RusA"/>
    <property type="match status" value="1"/>
</dbReference>
<reference evidence="1 2" key="1">
    <citation type="submission" date="2018-07" db="EMBL/GenBank/DDBJ databases">
        <title>Genomic Encyclopedia of Type Strains, Phase IV (KMG-IV): sequencing the most valuable type-strain genomes for metagenomic binning, comparative biology and taxonomic classification.</title>
        <authorList>
            <person name="Goeker M."/>
        </authorList>
    </citation>
    <scope>NUCLEOTIDE SEQUENCE [LARGE SCALE GENOMIC DNA]</scope>
    <source>
        <strain evidence="1 2">DSM 44290</strain>
    </source>
</reference>
<comment type="caution">
    <text evidence="1">The sequence shown here is derived from an EMBL/GenBank/DDBJ whole genome shotgun (WGS) entry which is preliminary data.</text>
</comment>
<keyword evidence="1" id="KW-0540">Nuclease</keyword>
<sequence length="137" mass="15330">MTTPPELLTAAATFTKPLYTITIPGEPVPKKRPRFDGRRAFTTRDDHNAEAHTGWHLAQAIPQPLTGNLAVACVFYRSTRRPVDADNLIKHVMDAGNGIAWRDDSQCTAEFGVIELDRTNPRTTILIARHNSTLKRR</sequence>
<proteinExistence type="predicted"/>
<dbReference type="Pfam" id="PF05866">
    <property type="entry name" value="RusA"/>
    <property type="match status" value="1"/>
</dbReference>
<accession>A0A370I8K8</accession>
<dbReference type="GO" id="GO:0006281">
    <property type="term" value="P:DNA repair"/>
    <property type="evidence" value="ECO:0007669"/>
    <property type="project" value="InterPro"/>
</dbReference>
<protein>
    <submittedName>
        <fullName evidence="1">Holliday junction resolvase RusA-like endonuclease</fullName>
    </submittedName>
</protein>
<dbReference type="InterPro" id="IPR008822">
    <property type="entry name" value="Endonuclease_RusA-like"/>
</dbReference>